<evidence type="ECO:0000313" key="2">
    <source>
        <dbReference type="Proteomes" id="UP000464214"/>
    </source>
</evidence>
<protein>
    <recommendedName>
        <fullName evidence="3">Lipoprotein</fullName>
    </recommendedName>
</protein>
<dbReference type="PROSITE" id="PS51257">
    <property type="entry name" value="PROKAR_LIPOPROTEIN"/>
    <property type="match status" value="1"/>
</dbReference>
<dbReference type="KEGG" id="nib:GU926_05280"/>
<gene>
    <name evidence="1" type="ORF">GU926_05280</name>
</gene>
<dbReference type="Proteomes" id="UP000464214">
    <property type="component" value="Chromosome"/>
</dbReference>
<proteinExistence type="predicted"/>
<dbReference type="RefSeq" id="WP_160689711.1">
    <property type="nucleotide sequence ID" value="NZ_CP047897.1"/>
</dbReference>
<reference evidence="1 2" key="1">
    <citation type="submission" date="2020-01" db="EMBL/GenBank/DDBJ databases">
        <authorList>
            <person name="Kim M."/>
        </authorList>
    </citation>
    <scope>NUCLEOTIDE SEQUENCE [LARGE SCALE GENOMIC DNA]</scope>
    <source>
        <strain evidence="1 2">BT10</strain>
    </source>
</reference>
<evidence type="ECO:0008006" key="3">
    <source>
        <dbReference type="Google" id="ProtNLM"/>
    </source>
</evidence>
<name>A0A6P1NV04_9BACT</name>
<dbReference type="EMBL" id="CP047897">
    <property type="protein sequence ID" value="QHL86880.1"/>
    <property type="molecule type" value="Genomic_DNA"/>
</dbReference>
<keyword evidence="2" id="KW-1185">Reference proteome</keyword>
<sequence length="193" mass="22414">MKRILLLLSVLGLLSCSTEQPKENITVKDNAVFIQEAISIKDSTDSQPSEKSVASTQETAETRQLKKIATSFHRWYIKNVNNPDPNTPIEVRIVEGNAGKSKVEYEPYFEQLRKLPTVSDKFIKQEKQRISGCAENMAKVDWSVYSEADAYEFDKYCDWLYYYYWIRSQEPKNPLPTWKLVIWKRAVTIGLPH</sequence>
<dbReference type="AlphaFoldDB" id="A0A6P1NV04"/>
<evidence type="ECO:0000313" key="1">
    <source>
        <dbReference type="EMBL" id="QHL86880.1"/>
    </source>
</evidence>
<organism evidence="1 2">
    <name type="scientific">Nibribacter ruber</name>
    <dbReference type="NCBI Taxonomy" id="2698458"/>
    <lineage>
        <taxon>Bacteria</taxon>
        <taxon>Pseudomonadati</taxon>
        <taxon>Bacteroidota</taxon>
        <taxon>Cytophagia</taxon>
        <taxon>Cytophagales</taxon>
        <taxon>Hymenobacteraceae</taxon>
        <taxon>Nibribacter</taxon>
    </lineage>
</organism>
<accession>A0A6P1NV04</accession>